<dbReference type="GO" id="GO:0046513">
    <property type="term" value="P:ceramide biosynthetic process"/>
    <property type="evidence" value="ECO:0007669"/>
    <property type="project" value="TreeGrafter"/>
</dbReference>
<dbReference type="SUPFAM" id="SSF53383">
    <property type="entry name" value="PLP-dependent transferases"/>
    <property type="match status" value="1"/>
</dbReference>
<evidence type="ECO:0000256" key="3">
    <source>
        <dbReference type="ARBA" id="ARBA00004991"/>
    </source>
</evidence>
<evidence type="ECO:0000256" key="7">
    <source>
        <dbReference type="ARBA" id="ARBA00022898"/>
    </source>
</evidence>
<dbReference type="InterPro" id="IPR004839">
    <property type="entry name" value="Aminotransferase_I/II_large"/>
</dbReference>
<keyword evidence="14" id="KW-0812">Transmembrane</keyword>
<evidence type="ECO:0000256" key="4">
    <source>
        <dbReference type="ARBA" id="ARBA00008392"/>
    </source>
</evidence>
<protein>
    <recommendedName>
        <fullName evidence="11">Serine palmitoyltransferase 1</fullName>
        <ecNumber evidence="5">2.3.1.50</ecNumber>
    </recommendedName>
    <alternativeName>
        <fullName evidence="12">Long chain base biosynthesis protein 1</fullName>
    </alternativeName>
    <alternativeName>
        <fullName evidence="13">Serine-palmitoyl-CoA transferase 1</fullName>
    </alternativeName>
</protein>
<dbReference type="GO" id="GO:0016020">
    <property type="term" value="C:membrane"/>
    <property type="evidence" value="ECO:0007669"/>
    <property type="project" value="GOC"/>
</dbReference>
<comment type="similarity">
    <text evidence="4">Belongs to the class-II pyridoxal-phosphate-dependent aminotransferase family.</text>
</comment>
<name>A0A914LPH5_MELIC</name>
<evidence type="ECO:0000256" key="11">
    <source>
        <dbReference type="ARBA" id="ARBA00041066"/>
    </source>
</evidence>
<evidence type="ECO:0000256" key="13">
    <source>
        <dbReference type="ARBA" id="ARBA00042649"/>
    </source>
</evidence>
<dbReference type="GO" id="GO:0046512">
    <property type="term" value="P:sphingosine biosynthetic process"/>
    <property type="evidence" value="ECO:0007669"/>
    <property type="project" value="TreeGrafter"/>
</dbReference>
<keyword evidence="6" id="KW-0808">Transferase</keyword>
<keyword evidence="10" id="KW-0012">Acyltransferase</keyword>
<comment type="pathway">
    <text evidence="3">Sphingolipid metabolism.</text>
</comment>
<dbReference type="FunFam" id="3.40.640.10:FF:000049">
    <property type="entry name" value="serine palmitoyltransferase 1 isoform X1"/>
    <property type="match status" value="1"/>
</dbReference>
<evidence type="ECO:0000256" key="6">
    <source>
        <dbReference type="ARBA" id="ARBA00022679"/>
    </source>
</evidence>
<evidence type="ECO:0000256" key="9">
    <source>
        <dbReference type="ARBA" id="ARBA00023098"/>
    </source>
</evidence>
<dbReference type="Proteomes" id="UP000887563">
    <property type="component" value="Unplaced"/>
</dbReference>
<evidence type="ECO:0000256" key="1">
    <source>
        <dbReference type="ARBA" id="ARBA00001933"/>
    </source>
</evidence>
<evidence type="ECO:0000256" key="14">
    <source>
        <dbReference type="SAM" id="Phobius"/>
    </source>
</evidence>
<dbReference type="Gene3D" id="3.90.1150.10">
    <property type="entry name" value="Aspartate Aminotransferase, domain 1"/>
    <property type="match status" value="1"/>
</dbReference>
<proteinExistence type="inferred from homology"/>
<dbReference type="InterPro" id="IPR050087">
    <property type="entry name" value="AON_synthase_class-II"/>
</dbReference>
<organism evidence="16 17">
    <name type="scientific">Meloidogyne incognita</name>
    <name type="common">Southern root-knot nematode worm</name>
    <name type="synonym">Oxyuris incognita</name>
    <dbReference type="NCBI Taxonomy" id="6306"/>
    <lineage>
        <taxon>Eukaryota</taxon>
        <taxon>Metazoa</taxon>
        <taxon>Ecdysozoa</taxon>
        <taxon>Nematoda</taxon>
        <taxon>Chromadorea</taxon>
        <taxon>Rhabditida</taxon>
        <taxon>Tylenchina</taxon>
        <taxon>Tylenchomorpha</taxon>
        <taxon>Tylenchoidea</taxon>
        <taxon>Meloidogynidae</taxon>
        <taxon>Meloidogyninae</taxon>
        <taxon>Meloidogyne</taxon>
        <taxon>Meloidogyne incognita group</taxon>
    </lineage>
</organism>
<dbReference type="GO" id="GO:0030170">
    <property type="term" value="F:pyridoxal phosphate binding"/>
    <property type="evidence" value="ECO:0007669"/>
    <property type="project" value="InterPro"/>
</dbReference>
<dbReference type="Pfam" id="PF00155">
    <property type="entry name" value="Aminotran_1_2"/>
    <property type="match status" value="1"/>
</dbReference>
<evidence type="ECO:0000256" key="2">
    <source>
        <dbReference type="ARBA" id="ARBA00004760"/>
    </source>
</evidence>
<dbReference type="InterPro" id="IPR015422">
    <property type="entry name" value="PyrdxlP-dep_Trfase_small"/>
</dbReference>
<evidence type="ECO:0000256" key="10">
    <source>
        <dbReference type="ARBA" id="ARBA00023315"/>
    </source>
</evidence>
<dbReference type="InterPro" id="IPR015424">
    <property type="entry name" value="PyrdxlP-dep_Trfase"/>
</dbReference>
<keyword evidence="8" id="KW-0746">Sphingolipid metabolism</keyword>
<comment type="cofactor">
    <cofactor evidence="1">
        <name>pyridoxal 5'-phosphate</name>
        <dbReference type="ChEBI" id="CHEBI:597326"/>
    </cofactor>
</comment>
<dbReference type="InterPro" id="IPR015421">
    <property type="entry name" value="PyrdxlP-dep_Trfase_major"/>
</dbReference>
<feature type="transmembrane region" description="Helical" evidence="14">
    <location>
        <begin position="6"/>
        <end position="37"/>
    </location>
</feature>
<evidence type="ECO:0000256" key="8">
    <source>
        <dbReference type="ARBA" id="ARBA00022919"/>
    </source>
</evidence>
<feature type="domain" description="Aminotransferase class I/classII large" evidence="15">
    <location>
        <begin position="97"/>
        <end position="465"/>
    </location>
</feature>
<dbReference type="PANTHER" id="PTHR13693">
    <property type="entry name" value="CLASS II AMINOTRANSFERASE/8-AMINO-7-OXONONANOATE SYNTHASE"/>
    <property type="match status" value="1"/>
</dbReference>
<dbReference type="PANTHER" id="PTHR13693:SF2">
    <property type="entry name" value="SERINE PALMITOYLTRANSFERASE 1"/>
    <property type="match status" value="1"/>
</dbReference>
<accession>A0A914LPH5</accession>
<evidence type="ECO:0000259" key="15">
    <source>
        <dbReference type="Pfam" id="PF00155"/>
    </source>
</evidence>
<keyword evidence="14" id="KW-0472">Membrane</keyword>
<keyword evidence="16" id="KW-1185">Reference proteome</keyword>
<reference evidence="17" key="1">
    <citation type="submission" date="2022-11" db="UniProtKB">
        <authorList>
            <consortium name="WormBaseParasite"/>
        </authorList>
    </citation>
    <scope>IDENTIFICATION</scope>
</reference>
<comment type="pathway">
    <text evidence="2">Lipid metabolism; sphingolipid metabolism.</text>
</comment>
<keyword evidence="14" id="KW-1133">Transmembrane helix</keyword>
<keyword evidence="9" id="KW-0443">Lipid metabolism</keyword>
<evidence type="ECO:0000256" key="5">
    <source>
        <dbReference type="ARBA" id="ARBA00013220"/>
    </source>
</evidence>
<dbReference type="EC" id="2.3.1.50" evidence="5"/>
<evidence type="ECO:0000313" key="16">
    <source>
        <dbReference type="Proteomes" id="UP000887563"/>
    </source>
</evidence>
<dbReference type="AlphaFoldDB" id="A0A914LPH5"/>
<dbReference type="GO" id="GO:0005783">
    <property type="term" value="C:endoplasmic reticulum"/>
    <property type="evidence" value="ECO:0007669"/>
    <property type="project" value="TreeGrafter"/>
</dbReference>
<dbReference type="GO" id="GO:0004758">
    <property type="term" value="F:serine C-palmitoyltransferase activity"/>
    <property type="evidence" value="ECO:0007669"/>
    <property type="project" value="UniProtKB-EC"/>
</dbReference>
<dbReference type="Gene3D" id="3.40.640.10">
    <property type="entry name" value="Type I PLP-dependent aspartate aminotransferase-like (Major domain)"/>
    <property type="match status" value="1"/>
</dbReference>
<evidence type="ECO:0000256" key="12">
    <source>
        <dbReference type="ARBA" id="ARBA00041765"/>
    </source>
</evidence>
<keyword evidence="7" id="KW-0663">Pyridoxal phosphate</keyword>
<sequence>MDAFRSYFIIFILFAAALFLRNWSLLVVVMLCSFAFWKYRLQLGKTRKQLMSEEEMEARIAAWEPLPLVPETCDSNIREPQTIEGKITKYVNINGKECLNMISSDFYGLIGNERIEEAAKNTIFKYGVGSCGPRNFYGTVDVHLNLEKQLADFLGCEEAILYSYGFATIASAIPAYSKKDDLIFVDKSVNFSIQKGLQASKSKIIWFNHNDMDHLERLLEEQSLADSKNKKKTATIRKFIVVEGIYANTADLCPLDKLVEFKWKYKVRIFVDESLSFGVLGENGKGRKNYKLGITEHFGIDAVDVDLISASLENAIATTGGFCAGRSFVIGHQRLSGLGYCFSASLPPLLTVAASEAINIIQEKPNLSKILRQKSIALHKLILTATEGLKFVVIGDEISPLKHIGFEHEDKAVVEQVLNDFVSELQTVGILVSKAHYLSDQEAFSQKATVKVTCRVDVTDEEMKKIGENFRLVMKKLKRG</sequence>
<dbReference type="WBParaSite" id="Minc3s00692g16150">
    <property type="protein sequence ID" value="Minc3s00692g16150"/>
    <property type="gene ID" value="Minc3s00692g16150"/>
</dbReference>
<evidence type="ECO:0000313" key="17">
    <source>
        <dbReference type="WBParaSite" id="Minc3s00692g16150"/>
    </source>
</evidence>